<feature type="transmembrane region" description="Helical" evidence="6">
    <location>
        <begin position="179"/>
        <end position="199"/>
    </location>
</feature>
<evidence type="ECO:0000256" key="5">
    <source>
        <dbReference type="ARBA" id="ARBA00023136"/>
    </source>
</evidence>
<keyword evidence="2" id="KW-1003">Cell membrane</keyword>
<evidence type="ECO:0000256" key="2">
    <source>
        <dbReference type="ARBA" id="ARBA00022475"/>
    </source>
</evidence>
<feature type="transmembrane region" description="Helical" evidence="6">
    <location>
        <begin position="447"/>
        <end position="467"/>
    </location>
</feature>
<dbReference type="PANTHER" id="PTHR30250:SF11">
    <property type="entry name" value="O-ANTIGEN TRANSPORTER-RELATED"/>
    <property type="match status" value="1"/>
</dbReference>
<feature type="transmembrane region" description="Helical" evidence="6">
    <location>
        <begin position="122"/>
        <end position="140"/>
    </location>
</feature>
<accession>A0ABU2YB79</accession>
<feature type="transmembrane region" description="Helical" evidence="6">
    <location>
        <begin position="152"/>
        <end position="173"/>
    </location>
</feature>
<keyword evidence="5 6" id="KW-0472">Membrane</keyword>
<reference evidence="7 8" key="1">
    <citation type="submission" date="2023-09" db="EMBL/GenBank/DDBJ databases">
        <authorList>
            <person name="Rey-Velasco X."/>
        </authorList>
    </citation>
    <scope>NUCLEOTIDE SEQUENCE [LARGE SCALE GENOMIC DNA]</scope>
    <source>
        <strain evidence="7 8">P050</strain>
    </source>
</reference>
<evidence type="ECO:0000256" key="4">
    <source>
        <dbReference type="ARBA" id="ARBA00022989"/>
    </source>
</evidence>
<comment type="subcellular location">
    <subcellularLocation>
        <location evidence="1">Cell membrane</location>
        <topology evidence="1">Multi-pass membrane protein</topology>
    </subcellularLocation>
</comment>
<evidence type="ECO:0000256" key="1">
    <source>
        <dbReference type="ARBA" id="ARBA00004651"/>
    </source>
</evidence>
<feature type="transmembrane region" description="Helical" evidence="6">
    <location>
        <begin position="80"/>
        <end position="102"/>
    </location>
</feature>
<dbReference type="InterPro" id="IPR002797">
    <property type="entry name" value="Polysacc_synth"/>
</dbReference>
<dbReference type="RefSeq" id="WP_311594395.1">
    <property type="nucleotide sequence ID" value="NZ_JAVRHV010000009.1"/>
</dbReference>
<sequence>MGIVLSQSIRNTLILILGFTIGGINTILLYTKFLSDEYYGLIIFLLSTSVLLLPLLVFGMQHSVVKYFSSYKTKQDQDSLLTWSLIIPLLVIIPLGIFGGLAYETIAKFLSVKNELIKDYTYLIFFTAIFMGYFEVFYSWAKVQMNSVFGSFIKEIFVRIGVTVLLFCVYFKWLNPEEFIYGVVSLYFARMLVMLVYALSIYRPTLTFTKPKNFVEILRYSMYLILAGSAGSILLEIDKFMIPQVEELANLAFYGVAVFIASTVAIPNRAMQQITNPITAKDLNENELRKVKTLYKQSSINLLVVGGLLFLLINLNINDIYKIIGEGQYAIAISVVLIISCSELYKLALGTNGAILTNSKYYRMFFYFSLGMAGTVIVLNHFLIRLLGINGAAWATLMTVVVFSTIKVLYLKRKLKMQPFAKETIYIIAVITAIFGIFYFVDFPFISIVNIGLKSAVVILLYVIIVYKLRISKDVNELINQVIKK</sequence>
<feature type="transmembrane region" description="Helical" evidence="6">
    <location>
        <begin position="220"/>
        <end position="242"/>
    </location>
</feature>
<protein>
    <submittedName>
        <fullName evidence="7">Oligosaccharide flippase family protein</fullName>
    </submittedName>
</protein>
<organism evidence="7 8">
    <name type="scientific">Urechidicola vernalis</name>
    <dbReference type="NCBI Taxonomy" id="3075600"/>
    <lineage>
        <taxon>Bacteria</taxon>
        <taxon>Pseudomonadati</taxon>
        <taxon>Bacteroidota</taxon>
        <taxon>Flavobacteriia</taxon>
        <taxon>Flavobacteriales</taxon>
        <taxon>Flavobacteriaceae</taxon>
        <taxon>Urechidicola</taxon>
    </lineage>
</organism>
<evidence type="ECO:0000313" key="7">
    <source>
        <dbReference type="EMBL" id="MDT0554308.1"/>
    </source>
</evidence>
<dbReference type="InterPro" id="IPR050833">
    <property type="entry name" value="Poly_Biosynth_Transport"/>
</dbReference>
<feature type="transmembrane region" description="Helical" evidence="6">
    <location>
        <begin position="361"/>
        <end position="383"/>
    </location>
</feature>
<feature type="transmembrane region" description="Helical" evidence="6">
    <location>
        <begin position="389"/>
        <end position="411"/>
    </location>
</feature>
<feature type="transmembrane region" description="Helical" evidence="6">
    <location>
        <begin position="299"/>
        <end position="317"/>
    </location>
</feature>
<feature type="transmembrane region" description="Helical" evidence="6">
    <location>
        <begin position="12"/>
        <end position="32"/>
    </location>
</feature>
<evidence type="ECO:0000313" key="8">
    <source>
        <dbReference type="Proteomes" id="UP001252186"/>
    </source>
</evidence>
<name>A0ABU2YB79_9FLAO</name>
<proteinExistence type="predicted"/>
<dbReference type="Proteomes" id="UP001252186">
    <property type="component" value="Unassembled WGS sequence"/>
</dbReference>
<feature type="transmembrane region" description="Helical" evidence="6">
    <location>
        <begin position="38"/>
        <end position="59"/>
    </location>
</feature>
<dbReference type="EMBL" id="JAVRHV010000009">
    <property type="protein sequence ID" value="MDT0554308.1"/>
    <property type="molecule type" value="Genomic_DNA"/>
</dbReference>
<feature type="transmembrane region" description="Helical" evidence="6">
    <location>
        <begin position="423"/>
        <end position="441"/>
    </location>
</feature>
<evidence type="ECO:0000256" key="3">
    <source>
        <dbReference type="ARBA" id="ARBA00022692"/>
    </source>
</evidence>
<feature type="transmembrane region" description="Helical" evidence="6">
    <location>
        <begin position="329"/>
        <end position="349"/>
    </location>
</feature>
<comment type="caution">
    <text evidence="7">The sequence shown here is derived from an EMBL/GenBank/DDBJ whole genome shotgun (WGS) entry which is preliminary data.</text>
</comment>
<dbReference type="PANTHER" id="PTHR30250">
    <property type="entry name" value="PST FAMILY PREDICTED COLANIC ACID TRANSPORTER"/>
    <property type="match status" value="1"/>
</dbReference>
<keyword evidence="8" id="KW-1185">Reference proteome</keyword>
<feature type="transmembrane region" description="Helical" evidence="6">
    <location>
        <begin position="248"/>
        <end position="266"/>
    </location>
</feature>
<keyword evidence="4 6" id="KW-1133">Transmembrane helix</keyword>
<gene>
    <name evidence="7" type="ORF">RM519_13685</name>
</gene>
<evidence type="ECO:0000256" key="6">
    <source>
        <dbReference type="SAM" id="Phobius"/>
    </source>
</evidence>
<dbReference type="Pfam" id="PF01943">
    <property type="entry name" value="Polysacc_synt"/>
    <property type="match status" value="1"/>
</dbReference>
<keyword evidence="3 6" id="KW-0812">Transmembrane</keyword>